<evidence type="ECO:0000313" key="2">
    <source>
        <dbReference type="EMBL" id="KAK7382712.1"/>
    </source>
</evidence>
<dbReference type="Proteomes" id="UP001374584">
    <property type="component" value="Unassembled WGS sequence"/>
</dbReference>
<dbReference type="PANTHER" id="PTHR34427">
    <property type="entry name" value="DUF4283 DOMAIN PROTEIN"/>
    <property type="match status" value="1"/>
</dbReference>
<reference evidence="2 3" key="1">
    <citation type="submission" date="2024-01" db="EMBL/GenBank/DDBJ databases">
        <title>The genomes of 5 underutilized Papilionoideae crops provide insights into root nodulation and disease resistanc.</title>
        <authorList>
            <person name="Jiang F."/>
        </authorList>
    </citation>
    <scope>NUCLEOTIDE SEQUENCE [LARGE SCALE GENOMIC DNA]</scope>
    <source>
        <strain evidence="2">JINMINGXINNONG_FW02</strain>
        <tissue evidence="2">Leaves</tissue>
    </source>
</reference>
<evidence type="ECO:0000256" key="1">
    <source>
        <dbReference type="SAM" id="MobiDB-lite"/>
    </source>
</evidence>
<accession>A0AAN9RT35</accession>
<gene>
    <name evidence="2" type="ORF">VNO80_01727</name>
</gene>
<proteinExistence type="predicted"/>
<name>A0AAN9RT35_PHACN</name>
<protein>
    <recommendedName>
        <fullName evidence="4">DUF4283 domain-containing protein</fullName>
    </recommendedName>
</protein>
<dbReference type="PANTHER" id="PTHR34427:SF5">
    <property type="entry name" value="DUF4283 DOMAIN-CONTAINING PROTEIN"/>
    <property type="match status" value="1"/>
</dbReference>
<evidence type="ECO:0000313" key="3">
    <source>
        <dbReference type="Proteomes" id="UP001374584"/>
    </source>
</evidence>
<dbReference type="EMBL" id="JAYMYR010000001">
    <property type="protein sequence ID" value="KAK7382712.1"/>
    <property type="molecule type" value="Genomic_DNA"/>
</dbReference>
<evidence type="ECO:0008006" key="4">
    <source>
        <dbReference type="Google" id="ProtNLM"/>
    </source>
</evidence>
<feature type="region of interest" description="Disordered" evidence="1">
    <location>
        <begin position="230"/>
        <end position="296"/>
    </location>
</feature>
<sequence length="296" mass="34261">MGQIIQAKVEEKEWMKRSYVEYLNETTDNEDIKNFFFLNGANFIRLRYLGDNVMLLTPEGETSVEDMIKENKEWLEEFFDDIRPWDNSVTVGKRRVWVRVWGIPFHLWEWSVFVSTVINIRNLLAVDEITENHDELQYARLLVSIPFVAKARSSKRMMINGTIYQICIEEDLICCDNLKQTNKDEVSWSESFVGKDEDVSDYDNAKELEKSMSASSKLVPEMNPEISLEMTPEGRYDSPTMREPLKSYSSDTVVPDSASQDSGYKSPTDMIHVSPRVAQPNGPNKTQAQRWECAKP</sequence>
<dbReference type="AlphaFoldDB" id="A0AAN9RT35"/>
<organism evidence="2 3">
    <name type="scientific">Phaseolus coccineus</name>
    <name type="common">Scarlet runner bean</name>
    <name type="synonym">Phaseolus multiflorus</name>
    <dbReference type="NCBI Taxonomy" id="3886"/>
    <lineage>
        <taxon>Eukaryota</taxon>
        <taxon>Viridiplantae</taxon>
        <taxon>Streptophyta</taxon>
        <taxon>Embryophyta</taxon>
        <taxon>Tracheophyta</taxon>
        <taxon>Spermatophyta</taxon>
        <taxon>Magnoliopsida</taxon>
        <taxon>eudicotyledons</taxon>
        <taxon>Gunneridae</taxon>
        <taxon>Pentapetalae</taxon>
        <taxon>rosids</taxon>
        <taxon>fabids</taxon>
        <taxon>Fabales</taxon>
        <taxon>Fabaceae</taxon>
        <taxon>Papilionoideae</taxon>
        <taxon>50 kb inversion clade</taxon>
        <taxon>NPAAA clade</taxon>
        <taxon>indigoferoid/millettioid clade</taxon>
        <taxon>Phaseoleae</taxon>
        <taxon>Phaseolus</taxon>
    </lineage>
</organism>
<feature type="compositionally biased region" description="Polar residues" evidence="1">
    <location>
        <begin position="247"/>
        <end position="265"/>
    </location>
</feature>
<comment type="caution">
    <text evidence="2">The sequence shown here is derived from an EMBL/GenBank/DDBJ whole genome shotgun (WGS) entry which is preliminary data.</text>
</comment>
<keyword evidence="3" id="KW-1185">Reference proteome</keyword>